<comment type="caution">
    <text evidence="2">The sequence shown here is derived from an EMBL/GenBank/DDBJ whole genome shotgun (WGS) entry which is preliminary data.</text>
</comment>
<dbReference type="AlphaFoldDB" id="A0A8B2NQI9"/>
<dbReference type="EMBL" id="QHHQ01000004">
    <property type="protein sequence ID" value="RAI00268.1"/>
    <property type="molecule type" value="Genomic_DNA"/>
</dbReference>
<reference evidence="2 3" key="1">
    <citation type="submission" date="2018-05" db="EMBL/GenBank/DDBJ databases">
        <title>Acuticoccus sediminis sp. nov., isolated from deep-sea sediment of Indian Ocean.</title>
        <authorList>
            <person name="Liu X."/>
            <person name="Lai Q."/>
            <person name="Du Y."/>
            <person name="Sun F."/>
            <person name="Zhang X."/>
            <person name="Wang S."/>
            <person name="Shao Z."/>
        </authorList>
    </citation>
    <scope>NUCLEOTIDE SEQUENCE [LARGE SCALE GENOMIC DNA]</scope>
    <source>
        <strain evidence="2 3">PTG4-2</strain>
    </source>
</reference>
<feature type="transmembrane region" description="Helical" evidence="1">
    <location>
        <begin position="54"/>
        <end position="82"/>
    </location>
</feature>
<protein>
    <submittedName>
        <fullName evidence="2">Uncharacterized protein</fullName>
    </submittedName>
</protein>
<dbReference type="Proteomes" id="UP000249590">
    <property type="component" value="Unassembled WGS sequence"/>
</dbReference>
<evidence type="ECO:0000313" key="2">
    <source>
        <dbReference type="EMBL" id="RAI00268.1"/>
    </source>
</evidence>
<keyword evidence="1" id="KW-0812">Transmembrane</keyword>
<keyword evidence="1" id="KW-0472">Membrane</keyword>
<feature type="transmembrane region" description="Helical" evidence="1">
    <location>
        <begin position="12"/>
        <end position="34"/>
    </location>
</feature>
<dbReference type="RefSeq" id="WP_111348998.1">
    <property type="nucleotide sequence ID" value="NZ_JAIWKD010000016.1"/>
</dbReference>
<evidence type="ECO:0000256" key="1">
    <source>
        <dbReference type="SAM" id="Phobius"/>
    </source>
</evidence>
<keyword evidence="3" id="KW-1185">Reference proteome</keyword>
<sequence>MSGEALIRGRDVRFALVFAGFQLLAYVPVFLVLYGVSAMWSPEGQRGEWHLASFATVGVSAVAVFAAAFVVILGLSAVTGVLDWITGDKRAGRAAG</sequence>
<name>A0A8B2NQI9_9HYPH</name>
<organism evidence="2 3">
    <name type="scientific">Acuticoccus sediminis</name>
    <dbReference type="NCBI Taxonomy" id="2184697"/>
    <lineage>
        <taxon>Bacteria</taxon>
        <taxon>Pseudomonadati</taxon>
        <taxon>Pseudomonadota</taxon>
        <taxon>Alphaproteobacteria</taxon>
        <taxon>Hyphomicrobiales</taxon>
        <taxon>Amorphaceae</taxon>
        <taxon>Acuticoccus</taxon>
    </lineage>
</organism>
<gene>
    <name evidence="2" type="ORF">DLJ53_21440</name>
</gene>
<accession>A0A8B2NQI9</accession>
<evidence type="ECO:0000313" key="3">
    <source>
        <dbReference type="Proteomes" id="UP000249590"/>
    </source>
</evidence>
<proteinExistence type="predicted"/>
<keyword evidence="1" id="KW-1133">Transmembrane helix</keyword>